<keyword evidence="3" id="KW-1185">Reference proteome</keyword>
<dbReference type="Proteomes" id="UP001610563">
    <property type="component" value="Unassembled WGS sequence"/>
</dbReference>
<feature type="transmembrane region" description="Helical" evidence="1">
    <location>
        <begin position="6"/>
        <end position="29"/>
    </location>
</feature>
<sequence length="101" mass="11815">MSWSVDDVVSLITLCITIPTFILAIWGLVKCYRRRRRRTLDRVEPLVEPLLPIDRVPLEPATSTLAGRERDLEMGWIEFNHVTLISRAGSLRFEQRPDQRR</sequence>
<evidence type="ECO:0000313" key="3">
    <source>
        <dbReference type="Proteomes" id="UP001610563"/>
    </source>
</evidence>
<evidence type="ECO:0000256" key="1">
    <source>
        <dbReference type="SAM" id="Phobius"/>
    </source>
</evidence>
<proteinExistence type="predicted"/>
<accession>A0ABR4GEH6</accession>
<gene>
    <name evidence="2" type="ORF">BJX66DRAFT_297787</name>
</gene>
<organism evidence="2 3">
    <name type="scientific">Aspergillus keveii</name>
    <dbReference type="NCBI Taxonomy" id="714993"/>
    <lineage>
        <taxon>Eukaryota</taxon>
        <taxon>Fungi</taxon>
        <taxon>Dikarya</taxon>
        <taxon>Ascomycota</taxon>
        <taxon>Pezizomycotina</taxon>
        <taxon>Eurotiomycetes</taxon>
        <taxon>Eurotiomycetidae</taxon>
        <taxon>Eurotiales</taxon>
        <taxon>Aspergillaceae</taxon>
        <taxon>Aspergillus</taxon>
        <taxon>Aspergillus subgen. Nidulantes</taxon>
    </lineage>
</organism>
<comment type="caution">
    <text evidence="2">The sequence shown here is derived from an EMBL/GenBank/DDBJ whole genome shotgun (WGS) entry which is preliminary data.</text>
</comment>
<name>A0ABR4GEH6_9EURO</name>
<evidence type="ECO:0000313" key="2">
    <source>
        <dbReference type="EMBL" id="KAL2797436.1"/>
    </source>
</evidence>
<keyword evidence="1" id="KW-0812">Transmembrane</keyword>
<keyword evidence="1" id="KW-0472">Membrane</keyword>
<protein>
    <submittedName>
        <fullName evidence="2">Uncharacterized protein</fullName>
    </submittedName>
</protein>
<dbReference type="EMBL" id="JBFTWV010000019">
    <property type="protein sequence ID" value="KAL2797436.1"/>
    <property type="molecule type" value="Genomic_DNA"/>
</dbReference>
<keyword evidence="1" id="KW-1133">Transmembrane helix</keyword>
<reference evidence="2 3" key="1">
    <citation type="submission" date="2024-07" db="EMBL/GenBank/DDBJ databases">
        <title>Section-level genome sequencing and comparative genomics of Aspergillus sections Usti and Cavernicolus.</title>
        <authorList>
            <consortium name="Lawrence Berkeley National Laboratory"/>
            <person name="Nybo J.L."/>
            <person name="Vesth T.C."/>
            <person name="Theobald S."/>
            <person name="Frisvad J.C."/>
            <person name="Larsen T.O."/>
            <person name="Kjaerboelling I."/>
            <person name="Rothschild-Mancinelli K."/>
            <person name="Lyhne E.K."/>
            <person name="Kogle M.E."/>
            <person name="Barry K."/>
            <person name="Clum A."/>
            <person name="Na H."/>
            <person name="Ledsgaard L."/>
            <person name="Lin J."/>
            <person name="Lipzen A."/>
            <person name="Kuo A."/>
            <person name="Riley R."/>
            <person name="Mondo S."/>
            <person name="Labutti K."/>
            <person name="Haridas S."/>
            <person name="Pangalinan J."/>
            <person name="Salamov A.A."/>
            <person name="Simmons B.A."/>
            <person name="Magnuson J.K."/>
            <person name="Chen J."/>
            <person name="Drula E."/>
            <person name="Henrissat B."/>
            <person name="Wiebenga A."/>
            <person name="Lubbers R.J."/>
            <person name="Gomes A.C."/>
            <person name="Makela M.R."/>
            <person name="Stajich J."/>
            <person name="Grigoriev I.V."/>
            <person name="Mortensen U.H."/>
            <person name="De Vries R.P."/>
            <person name="Baker S.E."/>
            <person name="Andersen M.R."/>
        </authorList>
    </citation>
    <scope>NUCLEOTIDE SEQUENCE [LARGE SCALE GENOMIC DNA]</scope>
    <source>
        <strain evidence="2 3">CBS 209.92</strain>
    </source>
</reference>